<dbReference type="NCBIfam" id="TIGR03696">
    <property type="entry name" value="Rhs_assc_core"/>
    <property type="match status" value="1"/>
</dbReference>
<evidence type="ECO:0000256" key="1">
    <source>
        <dbReference type="SAM" id="MobiDB-lite"/>
    </source>
</evidence>
<dbReference type="InterPro" id="IPR050708">
    <property type="entry name" value="T6SS_VgrG/RHS"/>
</dbReference>
<evidence type="ECO:0000313" key="4">
    <source>
        <dbReference type="Proteomes" id="UP001501079"/>
    </source>
</evidence>
<dbReference type="InterPro" id="IPR036844">
    <property type="entry name" value="Hint_dom_sf"/>
</dbReference>
<keyword evidence="4" id="KW-1185">Reference proteome</keyword>
<dbReference type="EMBL" id="BAABBW010000003">
    <property type="protein sequence ID" value="GAA4174190.1"/>
    <property type="molecule type" value="Genomic_DNA"/>
</dbReference>
<reference evidence="4" key="1">
    <citation type="journal article" date="2019" name="Int. J. Syst. Evol. Microbiol.">
        <title>The Global Catalogue of Microorganisms (GCM) 10K type strain sequencing project: providing services to taxonomists for standard genome sequencing and annotation.</title>
        <authorList>
            <consortium name="The Broad Institute Genomics Platform"/>
            <consortium name="The Broad Institute Genome Sequencing Center for Infectious Disease"/>
            <person name="Wu L."/>
            <person name="Ma J."/>
        </authorList>
    </citation>
    <scope>NUCLEOTIDE SEQUENCE [LARGE SCALE GENOMIC DNA]</scope>
    <source>
        <strain evidence="4">JCM 17591</strain>
    </source>
</reference>
<dbReference type="Pfam" id="PF07591">
    <property type="entry name" value="PT-HINT"/>
    <property type="match status" value="1"/>
</dbReference>
<protein>
    <recommendedName>
        <fullName evidence="2">Hint domain-containing protein</fullName>
    </recommendedName>
</protein>
<name>A0ABP7ZZT9_9MICO</name>
<organism evidence="3 4">
    <name type="scientific">Gryllotalpicola koreensis</name>
    <dbReference type="NCBI Taxonomy" id="993086"/>
    <lineage>
        <taxon>Bacteria</taxon>
        <taxon>Bacillati</taxon>
        <taxon>Actinomycetota</taxon>
        <taxon>Actinomycetes</taxon>
        <taxon>Micrococcales</taxon>
        <taxon>Microbacteriaceae</taxon>
        <taxon>Gryllotalpicola</taxon>
    </lineage>
</organism>
<dbReference type="InterPro" id="IPR028190">
    <property type="entry name" value="Ntox21"/>
</dbReference>
<dbReference type="Pfam" id="PF15526">
    <property type="entry name" value="Ntox21"/>
    <property type="match status" value="1"/>
</dbReference>
<dbReference type="Gene3D" id="2.170.16.10">
    <property type="entry name" value="Hedgehog/Intein (Hint) domain"/>
    <property type="match status" value="1"/>
</dbReference>
<dbReference type="InterPro" id="IPR003587">
    <property type="entry name" value="Hint_dom_N"/>
</dbReference>
<feature type="domain" description="Hint" evidence="2">
    <location>
        <begin position="353"/>
        <end position="454"/>
    </location>
</feature>
<dbReference type="RefSeq" id="WP_344753512.1">
    <property type="nucleotide sequence ID" value="NZ_BAABBW010000003.1"/>
</dbReference>
<comment type="caution">
    <text evidence="3">The sequence shown here is derived from an EMBL/GenBank/DDBJ whole genome shotgun (WGS) entry which is preliminary data.</text>
</comment>
<gene>
    <name evidence="3" type="ORF">GCM10022287_17680</name>
</gene>
<dbReference type="PANTHER" id="PTHR32305">
    <property type="match status" value="1"/>
</dbReference>
<dbReference type="SUPFAM" id="SSF51294">
    <property type="entry name" value="Hedgehog/intein (Hint) domain"/>
    <property type="match status" value="1"/>
</dbReference>
<evidence type="ECO:0000259" key="2">
    <source>
        <dbReference type="SMART" id="SM00306"/>
    </source>
</evidence>
<feature type="region of interest" description="Disordered" evidence="1">
    <location>
        <begin position="233"/>
        <end position="262"/>
    </location>
</feature>
<evidence type="ECO:0000313" key="3">
    <source>
        <dbReference type="EMBL" id="GAA4174190.1"/>
    </source>
</evidence>
<dbReference type="InterPro" id="IPR038181">
    <property type="entry name" value="Ntox21_sf"/>
</dbReference>
<dbReference type="CDD" id="cd00081">
    <property type="entry name" value="Hint"/>
    <property type="match status" value="1"/>
</dbReference>
<dbReference type="CDD" id="cd20685">
    <property type="entry name" value="CdiA-CT_Ecl_RNase-like"/>
    <property type="match status" value="1"/>
</dbReference>
<dbReference type="PANTHER" id="PTHR32305:SF17">
    <property type="entry name" value="TRNA NUCLEASE WAPA"/>
    <property type="match status" value="1"/>
</dbReference>
<dbReference type="Gene3D" id="2.180.10.10">
    <property type="entry name" value="RHS repeat-associated core"/>
    <property type="match status" value="1"/>
</dbReference>
<dbReference type="InterPro" id="IPR022385">
    <property type="entry name" value="Rhs_assc_core"/>
</dbReference>
<proteinExistence type="predicted"/>
<dbReference type="Proteomes" id="UP001501079">
    <property type="component" value="Unassembled WGS sequence"/>
</dbReference>
<accession>A0ABP7ZZT9</accession>
<dbReference type="InterPro" id="IPR030934">
    <property type="entry name" value="Intein_C"/>
</dbReference>
<sequence>MTAAYDAQGQTSSLTAGASTQDRVYDADGALLLESDPTAGTTVFLGDTELHVAPGSSTVTGSRTYSAGSVVLAERDTAAGVTGSTLYWVGSDVDGTPDLEVNAATGAVTNRYTDPFGNPRGTTAAWSSDRGYLDDSASTLTGLTQIGARLYDPTTGSFTTADPLLSVDSFASRNAYAYAGNNPVTDTDPSGECLEPGGVLTHLTNCGTSHGSATAPSATYKQASAQVKANGYESWDGPAPTKKSAASGYGAHPTPTPELPPHPLSSAEIQKLRADQAAAYAAGLAATGLTAWDAALTACAMFPDTSETCTDFAEAEGEQAAEEGSEFAAAEETLTQDEADAAEEEEAAAACGGESFTPDTQVVLASGAVVAIDQVTPGMKVEATDPQTGKTSARTVQKIWVNHDDDLMDVNVKDAQGHASTVHATAKHLFWDQTKKAWTLANHLAPGDRLRTDDGTTATVASTHAVPGTADMWDLTVQGDHDFYVQLTPEVLAGAGSAAILVHNCPVDPQRMTTPQATAAAKELGYAKVRGTSHGQPIYSNGKNFISPDVDSHSGGVWKMASSPDGFGKAERLGTYDDKLNWIGP</sequence>
<dbReference type="SMART" id="SM00306">
    <property type="entry name" value="HintN"/>
    <property type="match status" value="1"/>
</dbReference>
<dbReference type="PROSITE" id="PS50818">
    <property type="entry name" value="INTEIN_C_TER"/>
    <property type="match status" value="1"/>
</dbReference>
<dbReference type="Gene3D" id="3.10.380.20">
    <property type="entry name" value="Novel toxin 21 (CdiA), C-terminal domain"/>
    <property type="match status" value="1"/>
</dbReference>